<evidence type="ECO:0000256" key="8">
    <source>
        <dbReference type="PIRSR" id="PIRSR000350-2"/>
    </source>
</evidence>
<feature type="domain" description="FAD/NAD(P)-binding" evidence="13">
    <location>
        <begin position="4"/>
        <end position="321"/>
    </location>
</feature>
<dbReference type="PRINTS" id="PR00368">
    <property type="entry name" value="FADPNR"/>
</dbReference>
<keyword evidence="9" id="KW-0520">NAD</keyword>
<evidence type="ECO:0000256" key="4">
    <source>
        <dbReference type="ARBA" id="ARBA00022857"/>
    </source>
</evidence>
<keyword evidence="6" id="KW-1015">Disulfide bond</keyword>
<name>A0A9X2YYR2_9MYCO</name>
<sequence length="459" mass="48914">MTHFDLAVIGAGSGNSVITDEMAEWSIALVEQRRAGGTCLNYGCIPSKMLAFTAEVVDAVDAAQQFDVDATLEGLRWRDVRDRVFSRTDAASDDGRTGRQESENITYYDGHATFTGPRRFTVTDAEGKVEEVTADRVVVAAGGRPTVPAAVVKSGLPYETSDTIMRIDAVPRRLAVLGGGYIAAELAHVFAAAGSQITIVDAADMLLGGPQDDDVRSTFTTLMRGRHDLRLGTELSSLRGSAGDLQLLLTDGSTVEADVLLVAVGRTPNGDRLNLASAGVDVDDDGHIVVDRSCRTSADGVFALGDVSEGVPLKHVANREAEVVSHNLLHPERLRTIGDAEVPSAVFASPQMASVGRTERECRDRKDEYRVGRAAYSEVAYGWAMQDDDGFCKVLVDATTGLILGAHVIGPQAATLIQVFVVAIEFGIPAADLAHRPYWAHPALTEVIENALLDAPSVT</sequence>
<evidence type="ECO:0000256" key="6">
    <source>
        <dbReference type="ARBA" id="ARBA00023157"/>
    </source>
</evidence>
<evidence type="ECO:0000256" key="3">
    <source>
        <dbReference type="ARBA" id="ARBA00022827"/>
    </source>
</evidence>
<feature type="binding site" evidence="9">
    <location>
        <position position="48"/>
    </location>
    <ligand>
        <name>FAD</name>
        <dbReference type="ChEBI" id="CHEBI:57692"/>
    </ligand>
</feature>
<comment type="caution">
    <text evidence="14">The sequence shown here is derived from an EMBL/GenBank/DDBJ whole genome shotgun (WGS) entry which is preliminary data.</text>
</comment>
<feature type="domain" description="Pyridine nucleotide-disulphide oxidoreductase dimerisation" evidence="12">
    <location>
        <begin position="342"/>
        <end position="451"/>
    </location>
</feature>
<feature type="active site" description="Proton acceptor" evidence="8">
    <location>
        <position position="441"/>
    </location>
</feature>
<dbReference type="AlphaFoldDB" id="A0A9X2YYR2"/>
<dbReference type="Gene3D" id="3.30.390.30">
    <property type="match status" value="1"/>
</dbReference>
<dbReference type="SUPFAM" id="SSF51905">
    <property type="entry name" value="FAD/NAD(P)-binding domain"/>
    <property type="match status" value="1"/>
</dbReference>
<dbReference type="GO" id="GO:0050627">
    <property type="term" value="F:mycothione reductase [NAD(P)H] activity"/>
    <property type="evidence" value="ECO:0007669"/>
    <property type="project" value="UniProtKB-EC"/>
</dbReference>
<dbReference type="Pfam" id="PF02852">
    <property type="entry name" value="Pyr_redox_dim"/>
    <property type="match status" value="1"/>
</dbReference>
<keyword evidence="15" id="KW-1185">Reference proteome</keyword>
<keyword evidence="3 9" id="KW-0274">FAD</keyword>
<proteinExistence type="inferred from homology"/>
<gene>
    <name evidence="14" type="ORF">H7K45_08380</name>
</gene>
<dbReference type="PIRSF" id="PIRSF000350">
    <property type="entry name" value="Mercury_reductase_MerA"/>
    <property type="match status" value="1"/>
</dbReference>
<dbReference type="InterPro" id="IPR004099">
    <property type="entry name" value="Pyr_nucl-diS_OxRdtase_dimer"/>
</dbReference>
<reference evidence="14" key="1">
    <citation type="submission" date="2020-07" db="EMBL/GenBank/DDBJ databases">
        <authorList>
            <person name="Pettersson B.M.F."/>
            <person name="Behra P.R.K."/>
            <person name="Ramesh M."/>
            <person name="Das S."/>
            <person name="Dasgupta S."/>
            <person name="Kirsebom L.A."/>
        </authorList>
    </citation>
    <scope>NUCLEOTIDE SEQUENCE</scope>
    <source>
        <strain evidence="14">DSM 44838</strain>
    </source>
</reference>
<keyword evidence="4" id="KW-0521">NADP</keyword>
<accession>A0A9X2YYR2</accession>
<evidence type="ECO:0000256" key="5">
    <source>
        <dbReference type="ARBA" id="ARBA00023002"/>
    </source>
</evidence>
<evidence type="ECO:0000313" key="14">
    <source>
        <dbReference type="EMBL" id="MCV7420554.1"/>
    </source>
</evidence>
<keyword evidence="7 11" id="KW-0676">Redox-active center</keyword>
<evidence type="ECO:0000313" key="15">
    <source>
        <dbReference type="Proteomes" id="UP001141629"/>
    </source>
</evidence>
<dbReference type="FunFam" id="3.30.390.30:FF:000001">
    <property type="entry name" value="Dihydrolipoyl dehydrogenase"/>
    <property type="match status" value="1"/>
</dbReference>
<evidence type="ECO:0000256" key="10">
    <source>
        <dbReference type="PIRSR" id="PIRSR000350-4"/>
    </source>
</evidence>
<dbReference type="NCBIfam" id="NF005884">
    <property type="entry name" value="PRK07846.1"/>
    <property type="match status" value="1"/>
</dbReference>
<dbReference type="Gene3D" id="3.50.50.60">
    <property type="entry name" value="FAD/NAD(P)-binding domain"/>
    <property type="match status" value="2"/>
</dbReference>
<protein>
    <submittedName>
        <fullName evidence="14">Mycothione reductase</fullName>
        <ecNumber evidence="14">1.8.1.15</ecNumber>
    </submittedName>
</protein>
<dbReference type="GO" id="GO:0000166">
    <property type="term" value="F:nucleotide binding"/>
    <property type="evidence" value="ECO:0007669"/>
    <property type="project" value="UniProtKB-KW"/>
</dbReference>
<dbReference type="InterPro" id="IPR001100">
    <property type="entry name" value="Pyr_nuc-diS_OxRdtase"/>
</dbReference>
<keyword evidence="9" id="KW-0547">Nucleotide-binding</keyword>
<dbReference type="EC" id="1.8.1.15" evidence="14"/>
<evidence type="ECO:0000259" key="13">
    <source>
        <dbReference type="Pfam" id="PF07992"/>
    </source>
</evidence>
<evidence type="ECO:0000256" key="11">
    <source>
        <dbReference type="RuleBase" id="RU003691"/>
    </source>
</evidence>
<dbReference type="InterPro" id="IPR036188">
    <property type="entry name" value="FAD/NAD-bd_sf"/>
</dbReference>
<feature type="binding site" evidence="9">
    <location>
        <position position="265"/>
    </location>
    <ligand>
        <name>NAD(+)</name>
        <dbReference type="ChEBI" id="CHEBI:57540"/>
    </ligand>
</feature>
<evidence type="ECO:0000256" key="2">
    <source>
        <dbReference type="ARBA" id="ARBA00022630"/>
    </source>
</evidence>
<organism evidence="14 15">
    <name type="scientific">Mycobacterium yunnanensis</name>
    <dbReference type="NCBI Taxonomy" id="368477"/>
    <lineage>
        <taxon>Bacteria</taxon>
        <taxon>Bacillati</taxon>
        <taxon>Actinomycetota</taxon>
        <taxon>Actinomycetes</taxon>
        <taxon>Mycobacteriales</taxon>
        <taxon>Mycobacteriaceae</taxon>
        <taxon>Mycobacterium</taxon>
    </lineage>
</organism>
<feature type="disulfide bond" description="Redox-active" evidence="10">
    <location>
        <begin position="39"/>
        <end position="44"/>
    </location>
</feature>
<dbReference type="InterPro" id="IPR023753">
    <property type="entry name" value="FAD/NAD-binding_dom"/>
</dbReference>
<evidence type="ECO:0000256" key="9">
    <source>
        <dbReference type="PIRSR" id="PIRSR000350-3"/>
    </source>
</evidence>
<dbReference type="PROSITE" id="PS00076">
    <property type="entry name" value="PYRIDINE_REDOX_1"/>
    <property type="match status" value="1"/>
</dbReference>
<dbReference type="PANTHER" id="PTHR43014:SF5">
    <property type="entry name" value="GLUTATHIONE REDUCTASE (NADPH)"/>
    <property type="match status" value="1"/>
</dbReference>
<evidence type="ECO:0000259" key="12">
    <source>
        <dbReference type="Pfam" id="PF02852"/>
    </source>
</evidence>
<dbReference type="InterPro" id="IPR012999">
    <property type="entry name" value="Pyr_OxRdtase_I_AS"/>
</dbReference>
<dbReference type="Proteomes" id="UP001141629">
    <property type="component" value="Unassembled WGS sequence"/>
</dbReference>
<comment type="cofactor">
    <cofactor evidence="9">
        <name>FAD</name>
        <dbReference type="ChEBI" id="CHEBI:57692"/>
    </cofactor>
    <text evidence="9">Binds 1 FAD per subunit.</text>
</comment>
<keyword evidence="5 11" id="KW-0560">Oxidoreductase</keyword>
<feature type="binding site" evidence="9">
    <location>
        <position position="306"/>
    </location>
    <ligand>
        <name>FAD</name>
        <dbReference type="ChEBI" id="CHEBI:57692"/>
    </ligand>
</feature>
<reference evidence="14" key="2">
    <citation type="journal article" date="2022" name="BMC Genomics">
        <title>Comparative genome analysis of mycobacteria focusing on tRNA and non-coding RNA.</title>
        <authorList>
            <person name="Behra P.R.K."/>
            <person name="Pettersson B.M.F."/>
            <person name="Ramesh M."/>
            <person name="Das S."/>
            <person name="Dasgupta S."/>
            <person name="Kirsebom L.A."/>
        </authorList>
    </citation>
    <scope>NUCLEOTIDE SEQUENCE</scope>
    <source>
        <strain evidence="14">DSM 44838</strain>
    </source>
</reference>
<keyword evidence="2 11" id="KW-0285">Flavoprotein</keyword>
<comment type="similarity">
    <text evidence="1 11">Belongs to the class-I pyridine nucleotide-disulfide oxidoreductase family.</text>
</comment>
<dbReference type="Pfam" id="PF07992">
    <property type="entry name" value="Pyr_redox_2"/>
    <property type="match status" value="1"/>
</dbReference>
<evidence type="ECO:0000256" key="1">
    <source>
        <dbReference type="ARBA" id="ARBA00007532"/>
    </source>
</evidence>
<dbReference type="EMBL" id="JACKVK010000005">
    <property type="protein sequence ID" value="MCV7420554.1"/>
    <property type="molecule type" value="Genomic_DNA"/>
</dbReference>
<feature type="binding site" evidence="9">
    <location>
        <begin position="178"/>
        <end position="185"/>
    </location>
    <ligand>
        <name>NAD(+)</name>
        <dbReference type="ChEBI" id="CHEBI:57540"/>
    </ligand>
</feature>
<evidence type="ECO:0000256" key="7">
    <source>
        <dbReference type="ARBA" id="ARBA00023284"/>
    </source>
</evidence>
<dbReference type="SUPFAM" id="SSF55424">
    <property type="entry name" value="FAD/NAD-linked reductases, dimerisation (C-terminal) domain"/>
    <property type="match status" value="1"/>
</dbReference>
<dbReference type="PRINTS" id="PR00411">
    <property type="entry name" value="PNDRDTASEI"/>
</dbReference>
<dbReference type="PANTHER" id="PTHR43014">
    <property type="entry name" value="MERCURIC REDUCTASE"/>
    <property type="match status" value="1"/>
</dbReference>
<dbReference type="RefSeq" id="WP_263995337.1">
    <property type="nucleotide sequence ID" value="NZ_JACKVK010000005.1"/>
</dbReference>
<dbReference type="InterPro" id="IPR016156">
    <property type="entry name" value="FAD/NAD-linked_Rdtase_dimer_sf"/>
</dbReference>